<organism evidence="2 3">
    <name type="scientific">Pleurotus ostreatus</name>
    <name type="common">Oyster mushroom</name>
    <name type="synonym">White-rot fungus</name>
    <dbReference type="NCBI Taxonomy" id="5322"/>
    <lineage>
        <taxon>Eukaryota</taxon>
        <taxon>Fungi</taxon>
        <taxon>Dikarya</taxon>
        <taxon>Basidiomycota</taxon>
        <taxon>Agaricomycotina</taxon>
        <taxon>Agaricomycetes</taxon>
        <taxon>Agaricomycetidae</taxon>
        <taxon>Agaricales</taxon>
        <taxon>Pleurotineae</taxon>
        <taxon>Pleurotaceae</taxon>
        <taxon>Pleurotus</taxon>
    </lineage>
</organism>
<dbReference type="Proteomes" id="UP000623687">
    <property type="component" value="Unassembled WGS sequence"/>
</dbReference>
<feature type="compositionally biased region" description="Basic and acidic residues" evidence="1">
    <location>
        <begin position="429"/>
        <end position="445"/>
    </location>
</feature>
<keyword evidence="3" id="KW-1185">Reference proteome</keyword>
<dbReference type="OrthoDB" id="2968509at2759"/>
<dbReference type="VEuPathDB" id="FungiDB:PC9H_009777"/>
<evidence type="ECO:0000313" key="3">
    <source>
        <dbReference type="Proteomes" id="UP000623687"/>
    </source>
</evidence>
<proteinExistence type="predicted"/>
<dbReference type="AlphaFoldDB" id="A0A8H6ZMC5"/>
<accession>A0A8H6ZMC5</accession>
<feature type="region of interest" description="Disordered" evidence="1">
    <location>
        <begin position="172"/>
        <end position="271"/>
    </location>
</feature>
<feature type="compositionally biased region" description="Low complexity" evidence="1">
    <location>
        <begin position="285"/>
        <end position="295"/>
    </location>
</feature>
<feature type="compositionally biased region" description="Low complexity" evidence="1">
    <location>
        <begin position="356"/>
        <end position="376"/>
    </location>
</feature>
<sequence>MAPSLLARMQGTDLDGQGSASDTQADTQSAVSEEVDKFLRSIVLDIDNGLEKPSAPGEIAVEESGLSASSTMNGAVSSQMPGEVTELIEEGEILDPPVLALYPTHLVSLVQENLTRRGGGSTIAPDVLQQKITELFTDDVCRSLAGLNKEFNAQLNAQFEIKLDEVQNALSSRVKTSDPAENGELAHSPDRPAVHKVGSDISLSDSSAKSAVQNKTLGTSEKGYEKATPMDQDKDEDKDKNNTSRKVTLPDRPEPYVPRLRRNSMNSSPIAPDIDVLYVPRRYSASFPSSSSSASTHNPRSPPSLYRDPDRPAPLSRKDERILFAHQMSQVAPHDSLSGAYGMKRKRDREDYLPYDSPASSSSSSRSRSRSDSPARYVHRIPKRREDLASYIPGHHRSAYDKHSSDTRSPPSMPSGSKPHTRTKRRRVTERQADWDQRESEKVDELTQGDTMTSPPMSAATPPASSTAFEPNDDIPQQHPNGLEADMSPPSSDIPSQNFSCPLPSLWDVKDGLPSPGILSIDFAVDPQTSTQLCIPKAGSDEPGPASRLPFRLQLLCTLDEAWNGLTFDPSTVTPWQMAEEVLKMDVQWPRQGDLIVQVNEGTPWCRTYMPRDLGPSSPPLDLTASVREGQNTIRLIQLSDMSRHLFVLHASSREQTPESTTPSADFYKLLMQPSPFATSLATH</sequence>
<name>A0A8H6ZMC5_PLEOS</name>
<feature type="region of interest" description="Disordered" evidence="1">
    <location>
        <begin position="285"/>
        <end position="315"/>
    </location>
</feature>
<dbReference type="RefSeq" id="XP_036628664.1">
    <property type="nucleotide sequence ID" value="XM_036779275.1"/>
</dbReference>
<dbReference type="GeneID" id="59379595"/>
<feature type="compositionally biased region" description="Polar residues" evidence="1">
    <location>
        <begin position="18"/>
        <end position="31"/>
    </location>
</feature>
<protein>
    <submittedName>
        <fullName evidence="2">Uncharacterized protein</fullName>
    </submittedName>
</protein>
<feature type="compositionally biased region" description="Low complexity" evidence="1">
    <location>
        <begin position="451"/>
        <end position="468"/>
    </location>
</feature>
<evidence type="ECO:0000313" key="2">
    <source>
        <dbReference type="EMBL" id="KAF7424470.1"/>
    </source>
</evidence>
<feature type="region of interest" description="Disordered" evidence="1">
    <location>
        <begin position="1"/>
        <end position="32"/>
    </location>
</feature>
<reference evidence="2" key="1">
    <citation type="submission" date="2019-07" db="EMBL/GenBank/DDBJ databases">
        <authorList>
            <person name="Palmer J.M."/>
        </authorList>
    </citation>
    <scope>NUCLEOTIDE SEQUENCE</scope>
    <source>
        <strain evidence="2">PC9</strain>
    </source>
</reference>
<feature type="compositionally biased region" description="Low complexity" evidence="1">
    <location>
        <begin position="199"/>
        <end position="211"/>
    </location>
</feature>
<feature type="compositionally biased region" description="Basic and acidic residues" evidence="1">
    <location>
        <begin position="231"/>
        <end position="254"/>
    </location>
</feature>
<dbReference type="EMBL" id="JACETU010000007">
    <property type="protein sequence ID" value="KAF7424470.1"/>
    <property type="molecule type" value="Genomic_DNA"/>
</dbReference>
<feature type="region of interest" description="Disordered" evidence="1">
    <location>
        <begin position="349"/>
        <end position="495"/>
    </location>
</feature>
<evidence type="ECO:0000256" key="1">
    <source>
        <dbReference type="SAM" id="MobiDB-lite"/>
    </source>
</evidence>
<comment type="caution">
    <text evidence="2">The sequence shown here is derived from an EMBL/GenBank/DDBJ whole genome shotgun (WGS) entry which is preliminary data.</text>
</comment>
<gene>
    <name evidence="2" type="ORF">PC9H_009777</name>
</gene>
<feature type="compositionally biased region" description="Basic residues" evidence="1">
    <location>
        <begin position="419"/>
        <end position="428"/>
    </location>
</feature>